<accession>A0A3A1QY85</accession>
<evidence type="ECO:0000313" key="10">
    <source>
        <dbReference type="Proteomes" id="UP000265801"/>
    </source>
</evidence>
<comment type="subcellular location">
    <subcellularLocation>
        <location evidence="1">Cell membrane</location>
        <topology evidence="1">Lipid-anchor</topology>
    </subcellularLocation>
</comment>
<evidence type="ECO:0000256" key="2">
    <source>
        <dbReference type="ARBA" id="ARBA00022729"/>
    </source>
</evidence>
<protein>
    <submittedName>
        <fullName evidence="9">Glutamine ABC transporter substrate-binding protein</fullName>
    </submittedName>
</protein>
<dbReference type="InterPro" id="IPR001638">
    <property type="entry name" value="Solute-binding_3/MltF_N"/>
</dbReference>
<feature type="domain" description="Ionotropic glutamate receptor C-terminal" evidence="8">
    <location>
        <begin position="43"/>
        <end position="265"/>
    </location>
</feature>
<keyword evidence="3" id="KW-0564">Palmitate</keyword>
<evidence type="ECO:0000256" key="5">
    <source>
        <dbReference type="SAM" id="MobiDB-lite"/>
    </source>
</evidence>
<feature type="compositionally biased region" description="Low complexity" evidence="5">
    <location>
        <begin position="41"/>
        <end position="51"/>
    </location>
</feature>
<dbReference type="PANTHER" id="PTHR35936">
    <property type="entry name" value="MEMBRANE-BOUND LYTIC MUREIN TRANSGLYCOSYLASE F"/>
    <property type="match status" value="1"/>
</dbReference>
<name>A0A3A1QY85_9BACI</name>
<dbReference type="PROSITE" id="PS51257">
    <property type="entry name" value="PROKAR_LIPOPROTEIN"/>
    <property type="match status" value="1"/>
</dbReference>
<feature type="signal peptide" evidence="6">
    <location>
        <begin position="1"/>
        <end position="25"/>
    </location>
</feature>
<dbReference type="OrthoDB" id="9775197at2"/>
<feature type="chain" id="PRO_5038611375" evidence="6">
    <location>
        <begin position="26"/>
        <end position="265"/>
    </location>
</feature>
<evidence type="ECO:0000256" key="3">
    <source>
        <dbReference type="ARBA" id="ARBA00023139"/>
    </source>
</evidence>
<gene>
    <name evidence="9" type="ORF">D3H55_14455</name>
</gene>
<dbReference type="GO" id="GO:0005886">
    <property type="term" value="C:plasma membrane"/>
    <property type="evidence" value="ECO:0007669"/>
    <property type="project" value="UniProtKB-SubCell"/>
</dbReference>
<sequence>MKKLKITSFLMAMMLILAACGTNNSANNSSGDDGDAGDSGGTTYTVGTDTTYPPFEFEEGGEYKGIDIDLINAIAEEEGFEIELKPMDFGGIIPALQANQLDVAIAGMSITDERKEKVDFSDPYFDAGLTLVVSEDNNDITKVEDLEGKTVAVKNGTTGADKAEELKDEIGIAEIRQFNDSPAMFQEVANGNADVLIEDYPVIAYAIKTKDLGLKTVGERLNGDQYGIAVLKGENQELLDKINSGLQKLRDSGEYDEILNKYLEE</sequence>
<keyword evidence="4" id="KW-0449">Lipoprotein</keyword>
<comment type="caution">
    <text evidence="9">The sequence shown here is derived from an EMBL/GenBank/DDBJ whole genome shotgun (WGS) entry which is preliminary data.</text>
</comment>
<dbReference type="SMART" id="SM00079">
    <property type="entry name" value="PBPe"/>
    <property type="match status" value="1"/>
</dbReference>
<evidence type="ECO:0000313" key="9">
    <source>
        <dbReference type="EMBL" id="RIW31825.1"/>
    </source>
</evidence>
<evidence type="ECO:0000259" key="7">
    <source>
        <dbReference type="SMART" id="SM00062"/>
    </source>
</evidence>
<evidence type="ECO:0000259" key="8">
    <source>
        <dbReference type="SMART" id="SM00079"/>
    </source>
</evidence>
<proteinExistence type="predicted"/>
<dbReference type="AlphaFoldDB" id="A0A3A1QY85"/>
<dbReference type="Proteomes" id="UP000265801">
    <property type="component" value="Unassembled WGS sequence"/>
</dbReference>
<dbReference type="Pfam" id="PF00497">
    <property type="entry name" value="SBP_bac_3"/>
    <property type="match status" value="1"/>
</dbReference>
<dbReference type="InterPro" id="IPR001320">
    <property type="entry name" value="Iontro_rcpt_C"/>
</dbReference>
<dbReference type="SMART" id="SM00062">
    <property type="entry name" value="PBPb"/>
    <property type="match status" value="1"/>
</dbReference>
<organism evidence="9 10">
    <name type="scientific">Bacillus salacetis</name>
    <dbReference type="NCBI Taxonomy" id="2315464"/>
    <lineage>
        <taxon>Bacteria</taxon>
        <taxon>Bacillati</taxon>
        <taxon>Bacillota</taxon>
        <taxon>Bacilli</taxon>
        <taxon>Bacillales</taxon>
        <taxon>Bacillaceae</taxon>
        <taxon>Bacillus</taxon>
    </lineage>
</organism>
<dbReference type="PANTHER" id="PTHR35936:SF38">
    <property type="entry name" value="GLUTAMINE-BINDING PERIPLASMIC PROTEIN"/>
    <property type="match status" value="1"/>
</dbReference>
<dbReference type="EMBL" id="QXIR01000020">
    <property type="protein sequence ID" value="RIW31825.1"/>
    <property type="molecule type" value="Genomic_DNA"/>
</dbReference>
<keyword evidence="10" id="KW-1185">Reference proteome</keyword>
<dbReference type="RefSeq" id="WP_119547857.1">
    <property type="nucleotide sequence ID" value="NZ_QXIR01000020.1"/>
</dbReference>
<keyword evidence="2 6" id="KW-0732">Signal</keyword>
<evidence type="ECO:0000256" key="1">
    <source>
        <dbReference type="ARBA" id="ARBA00004193"/>
    </source>
</evidence>
<reference evidence="9 10" key="1">
    <citation type="submission" date="2018-09" db="EMBL/GenBank/DDBJ databases">
        <title>Bacillus saliacetes sp. nov., isolated from Thai shrimp paste (Ka-pi).</title>
        <authorList>
            <person name="Daroonpunt R."/>
            <person name="Tanasupawat S."/>
            <person name="Yiamsombut S."/>
        </authorList>
    </citation>
    <scope>NUCLEOTIDE SEQUENCE [LARGE SCALE GENOMIC DNA]</scope>
    <source>
        <strain evidence="9 10">SKP7-4</strain>
    </source>
</reference>
<feature type="region of interest" description="Disordered" evidence="5">
    <location>
        <begin position="27"/>
        <end position="51"/>
    </location>
</feature>
<dbReference type="GO" id="GO:0015276">
    <property type="term" value="F:ligand-gated monoatomic ion channel activity"/>
    <property type="evidence" value="ECO:0007669"/>
    <property type="project" value="InterPro"/>
</dbReference>
<dbReference type="Gene3D" id="3.40.190.10">
    <property type="entry name" value="Periplasmic binding protein-like II"/>
    <property type="match status" value="2"/>
</dbReference>
<evidence type="ECO:0000256" key="4">
    <source>
        <dbReference type="ARBA" id="ARBA00023288"/>
    </source>
</evidence>
<evidence type="ECO:0000256" key="6">
    <source>
        <dbReference type="SAM" id="SignalP"/>
    </source>
</evidence>
<dbReference type="SUPFAM" id="SSF53850">
    <property type="entry name" value="Periplasmic binding protein-like II"/>
    <property type="match status" value="1"/>
</dbReference>
<feature type="domain" description="Solute-binding protein family 3/N-terminal" evidence="7">
    <location>
        <begin position="43"/>
        <end position="265"/>
    </location>
</feature>